<proteinExistence type="predicted"/>
<accession>A0A1I3WRX2</accession>
<dbReference type="Proteomes" id="UP000199445">
    <property type="component" value="Unassembled WGS sequence"/>
</dbReference>
<dbReference type="OrthoDB" id="9952546at2"/>
<dbReference type="AlphaFoldDB" id="A0A1I3WRX2"/>
<dbReference type="RefSeq" id="WP_091705827.1">
    <property type="nucleotide sequence ID" value="NZ_BMYN01000006.1"/>
</dbReference>
<gene>
    <name evidence="2" type="ORF">SAMN05216429_110103</name>
</gene>
<evidence type="ECO:0000256" key="1">
    <source>
        <dbReference type="SAM" id="Coils"/>
    </source>
</evidence>
<keyword evidence="1" id="KW-0175">Coiled coil</keyword>
<dbReference type="EMBL" id="FOSC01000010">
    <property type="protein sequence ID" value="SFK10090.1"/>
    <property type="molecule type" value="Genomic_DNA"/>
</dbReference>
<evidence type="ECO:0000313" key="2">
    <source>
        <dbReference type="EMBL" id="SFK10090.1"/>
    </source>
</evidence>
<feature type="coiled-coil region" evidence="1">
    <location>
        <begin position="74"/>
        <end position="108"/>
    </location>
</feature>
<reference evidence="2 3" key="1">
    <citation type="submission" date="2016-10" db="EMBL/GenBank/DDBJ databases">
        <authorList>
            <person name="de Groot N.N."/>
        </authorList>
    </citation>
    <scope>NUCLEOTIDE SEQUENCE [LARGE SCALE GENOMIC DNA]</scope>
    <source>
        <strain evidence="2 3">IBRC-M 10445</strain>
    </source>
</reference>
<name>A0A1I3WRX2_9GAMM</name>
<organism evidence="2 3">
    <name type="scientific">Marinobacter persicus</name>
    <dbReference type="NCBI Taxonomy" id="930118"/>
    <lineage>
        <taxon>Bacteria</taxon>
        <taxon>Pseudomonadati</taxon>
        <taxon>Pseudomonadota</taxon>
        <taxon>Gammaproteobacteria</taxon>
        <taxon>Pseudomonadales</taxon>
        <taxon>Marinobacteraceae</taxon>
        <taxon>Marinobacter</taxon>
    </lineage>
</organism>
<evidence type="ECO:0000313" key="3">
    <source>
        <dbReference type="Proteomes" id="UP000199445"/>
    </source>
</evidence>
<keyword evidence="3" id="KW-1185">Reference proteome</keyword>
<sequence>MKKTGKRQLRGEALERRIEAVIRELASEAKRAGESFTYNATKVAEQVPTTRKTLRAHDDLVEKVIADLDARRRMVDGNATIEHLREQNARLKEQIEEREKTILALRSHCANIYERLHANSIEAAHLIRPIVEAESANAGHCLLCGGEAPTSSRQSNVVPLKERK</sequence>
<protein>
    <submittedName>
        <fullName evidence="2">Uncharacterized protein</fullName>
    </submittedName>
</protein>